<evidence type="ECO:0000313" key="2">
    <source>
        <dbReference type="EMBL" id="EGK02061.1"/>
    </source>
</evidence>
<dbReference type="eggNOG" id="COG4771">
    <property type="taxonomic scope" value="Bacteria"/>
</dbReference>
<organism evidence="2 3">
    <name type="scientific">Dysgonomonas gadei ATCC BAA-286</name>
    <dbReference type="NCBI Taxonomy" id="742766"/>
    <lineage>
        <taxon>Bacteria</taxon>
        <taxon>Pseudomonadati</taxon>
        <taxon>Bacteroidota</taxon>
        <taxon>Bacteroidia</taxon>
        <taxon>Bacteroidales</taxon>
        <taxon>Dysgonomonadaceae</taxon>
        <taxon>Dysgonomonas</taxon>
    </lineage>
</organism>
<keyword evidence="3" id="KW-1185">Reference proteome</keyword>
<evidence type="ECO:0000259" key="1">
    <source>
        <dbReference type="Pfam" id="PF14905"/>
    </source>
</evidence>
<name>F5ISW6_9BACT</name>
<reference evidence="2 3" key="1">
    <citation type="submission" date="2011-04" db="EMBL/GenBank/DDBJ databases">
        <title>The Genome Sequence of Dysgonomonas gadei ATCC BAA-286.</title>
        <authorList>
            <consortium name="The Broad Institute Genome Sequencing Platform"/>
            <person name="Earl A."/>
            <person name="Ward D."/>
            <person name="Feldgarden M."/>
            <person name="Gevers D."/>
            <person name="Pudlo N."/>
            <person name="Martens E."/>
            <person name="Allen-Vercoe E."/>
            <person name="Young S.K."/>
            <person name="Zeng Q."/>
            <person name="Gargeya S."/>
            <person name="Fitzgerald M."/>
            <person name="Haas B."/>
            <person name="Abouelleil A."/>
            <person name="Alvarado L."/>
            <person name="Arachchi H.M."/>
            <person name="Berlin A."/>
            <person name="Brown A."/>
            <person name="Chapman S.B."/>
            <person name="Chen Z."/>
            <person name="Dunbar C."/>
            <person name="Freedman E."/>
            <person name="Gearin G."/>
            <person name="Gellesch M."/>
            <person name="Goldberg J."/>
            <person name="Griggs A."/>
            <person name="Gujja S."/>
            <person name="Heiman D."/>
            <person name="Howarth C."/>
            <person name="Larson L."/>
            <person name="Lui A."/>
            <person name="MacDonald P.J.P."/>
            <person name="Mehta T."/>
            <person name="Montmayeur A."/>
            <person name="Murphy C."/>
            <person name="Neiman D."/>
            <person name="Pearson M."/>
            <person name="Priest M."/>
            <person name="Roberts A."/>
            <person name="Saif S."/>
            <person name="Shea T."/>
            <person name="Shenoy N."/>
            <person name="Sisk P."/>
            <person name="Stolte C."/>
            <person name="Sykes S."/>
            <person name="Yandava C."/>
            <person name="Wortman J."/>
            <person name="Nusbaum C."/>
            <person name="Birren B."/>
        </authorList>
    </citation>
    <scope>NUCLEOTIDE SEQUENCE [LARGE SCALE GENOMIC DNA]</scope>
    <source>
        <strain evidence="2 3">ATCC BAA-286</strain>
    </source>
</reference>
<dbReference type="RefSeq" id="WP_006797685.1">
    <property type="nucleotide sequence ID" value="NZ_GL891979.1"/>
</dbReference>
<dbReference type="Proteomes" id="UP000004913">
    <property type="component" value="Unassembled WGS sequence"/>
</dbReference>
<dbReference type="OrthoDB" id="910296at2"/>
<dbReference type="Pfam" id="PF14905">
    <property type="entry name" value="OMP_b-brl_3"/>
    <property type="match status" value="1"/>
</dbReference>
<sequence length="785" mass="89151">MKQLLWVFLLFISPLGFSQSYSLRGGVMNESNLPVEAVVCVLQKADDSLLLKTVISNTLGEFEFNDIPGGNYILVLQHMAYEKENHSVSINNSVELAPFVLLSLSKLLNQVVVSGERPVVKAVDGKLVYDIPQLVKDKAVSNAFETLQNVPSVTGVGDELQLIGSSGYTILINGQQTSMSKDQIVNLLKSIPASRVSDIEIMYSAPPQYNIRGAAINIILKGQTAGTPTIQGEGNAEYKQAFYAGYGLRGNLLYTKPSFNADLTVGLGQSKGWGLNDMYAMHHFDGHTYDITQQNRFQSDRKALNLRLGLGYTFTNKDKFRLVYTTAIDDTDSKPAAKTVFLKDKNPFSDITSLSNKDGNSYLHNMKIEYNSHKNLNMGVDYTIYRDPATEKYSDYSNGDVLQTVFKTKTNQKVDKVVAFINHSISLKNEWRLDYGGNTSSSKNNNLYDYYRNPEGQAVDSINNSMQKEYSASVFAGFSKSFGDKLSAQASLSANYFRATIDIMGEKKTLWNDFQPFVNVNLTYTYNPRRILQLSFSSDISYPPYWALSNDVVRINAYSMVQGNPELKFSRNYKTQLNFIMNQKYMIGGYYEYKPDRYIQLPYQSREALQNVFQMVNLNYEKQFGVFFVVPLKIDKIWDTRATVNLIRQEEKDDDFYNVPYTRSKNSFVVQLRNTINISSKPDVKLDVSGFYMHGALQGIYDIGRMWNVASGAKWTFLDSRAELMFRVEDVFKSGKQTTKIDYMNQYSTMNIKPNAPVFKLSFTYRFGNYKKPKVEDLDTSRFGR</sequence>
<dbReference type="HOGENOM" id="CLU_017617_2_0_10"/>
<evidence type="ECO:0000313" key="3">
    <source>
        <dbReference type="Proteomes" id="UP000004913"/>
    </source>
</evidence>
<proteinExistence type="predicted"/>
<feature type="domain" description="Outer membrane protein beta-barrel" evidence="1">
    <location>
        <begin position="373"/>
        <end position="765"/>
    </location>
</feature>
<dbReference type="InterPro" id="IPR041700">
    <property type="entry name" value="OMP_b-brl_3"/>
</dbReference>
<protein>
    <recommendedName>
        <fullName evidence="1">Outer membrane protein beta-barrel domain-containing protein</fullName>
    </recommendedName>
</protein>
<accession>F5ISW6</accession>
<dbReference type="AlphaFoldDB" id="F5ISW6"/>
<dbReference type="EMBL" id="ADLV01000002">
    <property type="protein sequence ID" value="EGK02061.1"/>
    <property type="molecule type" value="Genomic_DNA"/>
</dbReference>
<dbReference type="SUPFAM" id="SSF56935">
    <property type="entry name" value="Porins"/>
    <property type="match status" value="1"/>
</dbReference>
<dbReference type="InterPro" id="IPR008969">
    <property type="entry name" value="CarboxyPept-like_regulatory"/>
</dbReference>
<comment type="caution">
    <text evidence="2">The sequence shown here is derived from an EMBL/GenBank/DDBJ whole genome shotgun (WGS) entry which is preliminary data.</text>
</comment>
<dbReference type="STRING" id="742766.HMPREF9455_00183"/>
<gene>
    <name evidence="2" type="ORF">HMPREF9455_00183</name>
</gene>
<dbReference type="SUPFAM" id="SSF49464">
    <property type="entry name" value="Carboxypeptidase regulatory domain-like"/>
    <property type="match status" value="1"/>
</dbReference>